<dbReference type="EMBL" id="BIMX01000001">
    <property type="protein sequence ID" value="GCE97165.1"/>
    <property type="molecule type" value="Genomic_DNA"/>
</dbReference>
<evidence type="ECO:0000313" key="2">
    <source>
        <dbReference type="Proteomes" id="UP000301737"/>
    </source>
</evidence>
<reference evidence="1 2" key="1">
    <citation type="submission" date="2019-01" db="EMBL/GenBank/DDBJ databases">
        <title>Draft Genome Sequencing of Zygosaccharomyces mellis Ca-7.</title>
        <authorList>
            <person name="Shiwa Y."/>
            <person name="Kanesaki Y."/>
            <person name="Ishige T."/>
            <person name="Mura K."/>
            <person name="Hori T."/>
            <person name="Tamura T."/>
        </authorList>
    </citation>
    <scope>NUCLEOTIDE SEQUENCE [LARGE SCALE GENOMIC DNA]</scope>
    <source>
        <strain evidence="1 2">Ca-7</strain>
    </source>
</reference>
<keyword evidence="2" id="KW-1185">Reference proteome</keyword>
<accession>A0A4C2DZB5</accession>
<gene>
    <name evidence="1" type="ORF">ZYGM_004180</name>
</gene>
<sequence>MSDIRDDVTKAHCDQIRWFKAVMVFANIMSQRFTFLSYLDVDLFDGGSASFSGSQHSIRTLDRIVGSLENDYALITERVVMGKRIWESNLYVQVVANLPIAPVSTNCGVMSKLVELLSFYKFFDDDSVMVLKQLRETTEASAIRRLLPNQYITAAELGDTLGTQSSQTGILKD</sequence>
<dbReference type="Proteomes" id="UP000301737">
    <property type="component" value="Unassembled WGS sequence"/>
</dbReference>
<comment type="caution">
    <text evidence="1">The sequence shown here is derived from an EMBL/GenBank/DDBJ whole genome shotgun (WGS) entry which is preliminary data.</text>
</comment>
<evidence type="ECO:0000313" key="1">
    <source>
        <dbReference type="EMBL" id="GCE97165.1"/>
    </source>
</evidence>
<proteinExistence type="predicted"/>
<protein>
    <submittedName>
        <fullName evidence="1">Uncharacterized protein</fullName>
    </submittedName>
</protein>
<name>A0A4C2DZB5_9SACH</name>
<organism evidence="1 2">
    <name type="scientific">Zygosaccharomyces mellis</name>
    <dbReference type="NCBI Taxonomy" id="42258"/>
    <lineage>
        <taxon>Eukaryota</taxon>
        <taxon>Fungi</taxon>
        <taxon>Dikarya</taxon>
        <taxon>Ascomycota</taxon>
        <taxon>Saccharomycotina</taxon>
        <taxon>Saccharomycetes</taxon>
        <taxon>Saccharomycetales</taxon>
        <taxon>Saccharomycetaceae</taxon>
        <taxon>Zygosaccharomyces</taxon>
    </lineage>
</organism>
<dbReference type="AlphaFoldDB" id="A0A4C2DZB5"/>